<accession>A0ABN9FSE7</accession>
<sequence>MAERSLQATASPSPRRTLWCSCPAWPPMPDATTCKLSMTRMATTRPANQLQS</sequence>
<keyword evidence="2" id="KW-1185">Reference proteome</keyword>
<comment type="caution">
    <text evidence="1">The sequence shown here is derived from an EMBL/GenBank/DDBJ whole genome shotgun (WGS) entry which is preliminary data.</text>
</comment>
<protein>
    <submittedName>
        <fullName evidence="1">Uncharacterized protein</fullName>
    </submittedName>
</protein>
<gene>
    <name evidence="1" type="ORF">SPARVUS_LOCUS12684732</name>
</gene>
<organism evidence="1 2">
    <name type="scientific">Staurois parvus</name>
    <dbReference type="NCBI Taxonomy" id="386267"/>
    <lineage>
        <taxon>Eukaryota</taxon>
        <taxon>Metazoa</taxon>
        <taxon>Chordata</taxon>
        <taxon>Craniata</taxon>
        <taxon>Vertebrata</taxon>
        <taxon>Euteleostomi</taxon>
        <taxon>Amphibia</taxon>
        <taxon>Batrachia</taxon>
        <taxon>Anura</taxon>
        <taxon>Neobatrachia</taxon>
        <taxon>Ranoidea</taxon>
        <taxon>Ranidae</taxon>
        <taxon>Staurois</taxon>
    </lineage>
</organism>
<dbReference type="Proteomes" id="UP001162483">
    <property type="component" value="Unassembled WGS sequence"/>
</dbReference>
<evidence type="ECO:0000313" key="2">
    <source>
        <dbReference type="Proteomes" id="UP001162483"/>
    </source>
</evidence>
<name>A0ABN9FSE7_9NEOB</name>
<evidence type="ECO:0000313" key="1">
    <source>
        <dbReference type="EMBL" id="CAI9599939.1"/>
    </source>
</evidence>
<dbReference type="EMBL" id="CATNWA010017373">
    <property type="protein sequence ID" value="CAI9599939.1"/>
    <property type="molecule type" value="Genomic_DNA"/>
</dbReference>
<proteinExistence type="predicted"/>
<reference evidence="1" key="1">
    <citation type="submission" date="2023-05" db="EMBL/GenBank/DDBJ databases">
        <authorList>
            <person name="Stuckert A."/>
        </authorList>
    </citation>
    <scope>NUCLEOTIDE SEQUENCE</scope>
</reference>